<dbReference type="Pfam" id="PF00169">
    <property type="entry name" value="PH"/>
    <property type="match status" value="1"/>
</dbReference>
<accession>A0A8C4NE24</accession>
<dbReference type="Gene3D" id="2.30.29.30">
    <property type="entry name" value="Pleckstrin-homology domain (PH domain)/Phosphotyrosine-binding domain (PTB)"/>
    <property type="match status" value="1"/>
</dbReference>
<dbReference type="Proteomes" id="UP000694388">
    <property type="component" value="Unplaced"/>
</dbReference>
<evidence type="ECO:0000313" key="10">
    <source>
        <dbReference type="Proteomes" id="UP000694388"/>
    </source>
</evidence>
<evidence type="ECO:0000259" key="8">
    <source>
        <dbReference type="PROSITE" id="PS50003"/>
    </source>
</evidence>
<comment type="similarity">
    <text evidence="2">Belongs to the SKAP family.</text>
</comment>
<proteinExistence type="inferred from homology"/>
<evidence type="ECO:0000256" key="5">
    <source>
        <dbReference type="ARBA" id="ARBA00022553"/>
    </source>
</evidence>
<evidence type="ECO:0008006" key="11">
    <source>
        <dbReference type="Google" id="ProtNLM"/>
    </source>
</evidence>
<feature type="domain" description="PH" evidence="8">
    <location>
        <begin position="96"/>
        <end position="200"/>
    </location>
</feature>
<dbReference type="InterPro" id="IPR036028">
    <property type="entry name" value="SH3-like_dom_sf"/>
</dbReference>
<evidence type="ECO:0000256" key="4">
    <source>
        <dbReference type="ARBA" id="ARBA00022490"/>
    </source>
</evidence>
<evidence type="ECO:0000256" key="6">
    <source>
        <dbReference type="PROSITE-ProRule" id="PRU00192"/>
    </source>
</evidence>
<dbReference type="InterPro" id="IPR037781">
    <property type="entry name" value="SKAP_fam"/>
</dbReference>
<organism evidence="9 10">
    <name type="scientific">Eptatretus burgeri</name>
    <name type="common">Inshore hagfish</name>
    <dbReference type="NCBI Taxonomy" id="7764"/>
    <lineage>
        <taxon>Eukaryota</taxon>
        <taxon>Metazoa</taxon>
        <taxon>Chordata</taxon>
        <taxon>Craniata</taxon>
        <taxon>Vertebrata</taxon>
        <taxon>Cyclostomata</taxon>
        <taxon>Myxini</taxon>
        <taxon>Myxiniformes</taxon>
        <taxon>Myxinidae</taxon>
        <taxon>Eptatretinae</taxon>
        <taxon>Eptatretus</taxon>
    </lineage>
</organism>
<dbReference type="Gene3D" id="6.10.250.220">
    <property type="match status" value="1"/>
</dbReference>
<dbReference type="OMA" id="WCALSKG"/>
<reference evidence="9" key="1">
    <citation type="submission" date="2025-08" db="UniProtKB">
        <authorList>
            <consortium name="Ensembl"/>
        </authorList>
    </citation>
    <scope>IDENTIFICATION</scope>
</reference>
<dbReference type="SUPFAM" id="SSF50044">
    <property type="entry name" value="SH3-domain"/>
    <property type="match status" value="1"/>
</dbReference>
<evidence type="ECO:0000313" key="9">
    <source>
        <dbReference type="Ensembl" id="ENSEBUP00000001590.1"/>
    </source>
</evidence>
<dbReference type="SMART" id="SM00326">
    <property type="entry name" value="SH3"/>
    <property type="match status" value="1"/>
</dbReference>
<dbReference type="FunFam" id="2.30.30.40:FF:000097">
    <property type="entry name" value="Putative src kinase-associated phosphoprotein 2"/>
    <property type="match status" value="1"/>
</dbReference>
<feature type="domain" description="SH3" evidence="7">
    <location>
        <begin position="288"/>
        <end position="349"/>
    </location>
</feature>
<dbReference type="PROSITE" id="PS50002">
    <property type="entry name" value="SH3"/>
    <property type="match status" value="1"/>
</dbReference>
<dbReference type="Pfam" id="PF07653">
    <property type="entry name" value="SH3_2"/>
    <property type="match status" value="1"/>
</dbReference>
<dbReference type="PANTHER" id="PTHR15129">
    <property type="entry name" value="SRC-ASSOCIATED ADAPTOR PROTEIN"/>
    <property type="match status" value="1"/>
</dbReference>
<protein>
    <recommendedName>
        <fullName evidence="11">Src kinase-associated phosphoprotein 2</fullName>
    </recommendedName>
</protein>
<dbReference type="InterPro" id="IPR001849">
    <property type="entry name" value="PH_domain"/>
</dbReference>
<evidence type="ECO:0000256" key="1">
    <source>
        <dbReference type="ARBA" id="ARBA00004496"/>
    </source>
</evidence>
<dbReference type="SMART" id="SM00233">
    <property type="entry name" value="PH"/>
    <property type="match status" value="1"/>
</dbReference>
<dbReference type="Ensembl" id="ENSEBUT00000001920.1">
    <property type="protein sequence ID" value="ENSEBUP00000001590.1"/>
    <property type="gene ID" value="ENSEBUG00000001349.1"/>
</dbReference>
<name>A0A8C4NE24_EPTBU</name>
<sequence length="350" mass="39682">MQATCIALVTVLQDCVIFLEDLKNENLSKKVKDRREALIKDIKQATRYCDFHDVQEIDSCRASPVYFRDEVSIASGSSDCTTGQITLPVAASCLTDQVMAGYLEKKKKEHSVFGTEWQKRYCIISSNTFYVYGNKKDKQQKEAFILDDASSVHRSIGMRRDSKRDCCFEIADNENSTHKFAASSLEAANEWVETIKTLLQGYTASRSSGRDSSVAAFTSSIQSMQDHREELHSEDILYDDVGTNPNVPADLGQEAPDLLEDDDLPPPPSFLLDGLCKPEPVIPDKEYNYRNFYQALWNCTADKEDELSFKRGDLIYVLSKEFDALRWWIGEMDNTIGLVPKSYLTEAYEL</sequence>
<dbReference type="Gene3D" id="2.30.30.40">
    <property type="entry name" value="SH3 Domains"/>
    <property type="match status" value="1"/>
</dbReference>
<dbReference type="GeneTree" id="ENSGT00390000017856"/>
<dbReference type="InterPro" id="IPR001452">
    <property type="entry name" value="SH3_domain"/>
</dbReference>
<keyword evidence="10" id="KW-1185">Reference proteome</keyword>
<evidence type="ECO:0000259" key="7">
    <source>
        <dbReference type="PROSITE" id="PS50002"/>
    </source>
</evidence>
<keyword evidence="5" id="KW-0597">Phosphoprotein</keyword>
<dbReference type="PANTHER" id="PTHR15129:SF0">
    <property type="entry name" value="SH3 DOMAIN-CONTAINING PROTEIN"/>
    <property type="match status" value="1"/>
</dbReference>
<evidence type="ECO:0000256" key="2">
    <source>
        <dbReference type="ARBA" id="ARBA00005864"/>
    </source>
</evidence>
<evidence type="ECO:0000256" key="3">
    <source>
        <dbReference type="ARBA" id="ARBA00022443"/>
    </source>
</evidence>
<dbReference type="AlphaFoldDB" id="A0A8C4NE24"/>
<dbReference type="PROSITE" id="PS50003">
    <property type="entry name" value="PH_DOMAIN"/>
    <property type="match status" value="1"/>
</dbReference>
<dbReference type="GO" id="GO:0005737">
    <property type="term" value="C:cytoplasm"/>
    <property type="evidence" value="ECO:0007669"/>
    <property type="project" value="UniProtKB-SubCell"/>
</dbReference>
<dbReference type="SUPFAM" id="SSF50729">
    <property type="entry name" value="PH domain-like"/>
    <property type="match status" value="1"/>
</dbReference>
<dbReference type="PRINTS" id="PR00452">
    <property type="entry name" value="SH3DOMAIN"/>
</dbReference>
<keyword evidence="3 6" id="KW-0728">SH3 domain</keyword>
<dbReference type="InterPro" id="IPR011993">
    <property type="entry name" value="PH-like_dom_sf"/>
</dbReference>
<comment type="subcellular location">
    <subcellularLocation>
        <location evidence="1">Cytoplasm</location>
    </subcellularLocation>
</comment>
<reference evidence="9" key="2">
    <citation type="submission" date="2025-09" db="UniProtKB">
        <authorList>
            <consortium name="Ensembl"/>
        </authorList>
    </citation>
    <scope>IDENTIFICATION</scope>
</reference>
<keyword evidence="4" id="KW-0963">Cytoplasm</keyword>
<dbReference type="GO" id="GO:0005886">
    <property type="term" value="C:plasma membrane"/>
    <property type="evidence" value="ECO:0007669"/>
    <property type="project" value="TreeGrafter"/>
</dbReference>